<evidence type="ECO:0000313" key="2">
    <source>
        <dbReference type="EMBL" id="QTF10360.1"/>
    </source>
</evidence>
<reference evidence="2 3" key="1">
    <citation type="submission" date="2020-03" db="EMBL/GenBank/DDBJ databases">
        <authorList>
            <person name="Bakhshi Ganjeh M."/>
        </authorList>
    </citation>
    <scope>NUCLEOTIDE SEQUENCE [LARGE SCALE GENOMIC DNA]</scope>
    <source>
        <strain evidence="3">Iran 50</strain>
    </source>
</reference>
<dbReference type="Pfam" id="PF06568">
    <property type="entry name" value="YjiS-like"/>
    <property type="match status" value="1"/>
</dbReference>
<proteinExistence type="predicted"/>
<organism evidence="2 3">
    <name type="scientific">Brenneria izadpanahii</name>
    <dbReference type="NCBI Taxonomy" id="2722756"/>
    <lineage>
        <taxon>Bacteria</taxon>
        <taxon>Pseudomonadati</taxon>
        <taxon>Pseudomonadota</taxon>
        <taxon>Gammaproteobacteria</taxon>
        <taxon>Enterobacterales</taxon>
        <taxon>Pectobacteriaceae</taxon>
        <taxon>Brenneria</taxon>
    </lineage>
</organism>
<dbReference type="Proteomes" id="UP000671960">
    <property type="component" value="Chromosome"/>
</dbReference>
<evidence type="ECO:0000313" key="3">
    <source>
        <dbReference type="Proteomes" id="UP000671960"/>
    </source>
</evidence>
<dbReference type="EMBL" id="CP050854">
    <property type="protein sequence ID" value="QTF10360.1"/>
    <property type="molecule type" value="Genomic_DNA"/>
</dbReference>
<gene>
    <name evidence="2" type="ORF">HC231_22370</name>
</gene>
<keyword evidence="3" id="KW-1185">Reference proteome</keyword>
<feature type="domain" description="YjiS-like" evidence="1">
    <location>
        <begin position="26"/>
        <end position="59"/>
    </location>
</feature>
<protein>
    <submittedName>
        <fullName evidence="2">DUF1127 domain-containing protein</fullName>
    </submittedName>
</protein>
<accession>A0ABX7UYI8</accession>
<dbReference type="InterPro" id="IPR009506">
    <property type="entry name" value="YjiS-like"/>
</dbReference>
<evidence type="ECO:0000259" key="1">
    <source>
        <dbReference type="Pfam" id="PF06568"/>
    </source>
</evidence>
<name>A0ABX7UYI8_9GAMM</name>
<sequence length="62" mass="7626">MENQTKHAQPTSGRSSRWSMLIRLYQKWRTWRLKVQTRRALLRMNDERLKDIGLTRDDINRL</sequence>